<dbReference type="AlphaFoldDB" id="A0A3B6RPT1"/>
<dbReference type="RefSeq" id="XP_044428856.1">
    <property type="nucleotide sequence ID" value="XM_044572921.1"/>
</dbReference>
<organism evidence="6">
    <name type="scientific">Triticum aestivum</name>
    <name type="common">Wheat</name>
    <dbReference type="NCBI Taxonomy" id="4565"/>
    <lineage>
        <taxon>Eukaryota</taxon>
        <taxon>Viridiplantae</taxon>
        <taxon>Streptophyta</taxon>
        <taxon>Embryophyta</taxon>
        <taxon>Tracheophyta</taxon>
        <taxon>Spermatophyta</taxon>
        <taxon>Magnoliopsida</taxon>
        <taxon>Liliopsida</taxon>
        <taxon>Poales</taxon>
        <taxon>Poaceae</taxon>
        <taxon>BOP clade</taxon>
        <taxon>Pooideae</taxon>
        <taxon>Triticodae</taxon>
        <taxon>Triticeae</taxon>
        <taxon>Triticinae</taxon>
        <taxon>Triticum</taxon>
    </lineage>
</organism>
<keyword evidence="3" id="KW-0862">Zinc</keyword>
<dbReference type="Gramene" id="TraesROB_scaffold_030921_01G000100.1">
    <property type="protein sequence ID" value="TraesROB_scaffold_030921_01G000100.1"/>
    <property type="gene ID" value="TraesROB_scaffold_030921_01G000100"/>
</dbReference>
<dbReference type="Gramene" id="TraesNOR7A03G04033340.1">
    <property type="protein sequence ID" value="TraesNOR7A03G04033340.1"/>
    <property type="gene ID" value="TraesNOR7A03G04033340"/>
</dbReference>
<dbReference type="Gene3D" id="3.30.40.10">
    <property type="entry name" value="Zinc/RING finger domain, C3HC4 (zinc finger)"/>
    <property type="match status" value="1"/>
</dbReference>
<dbReference type="GO" id="GO:0004842">
    <property type="term" value="F:ubiquitin-protein transferase activity"/>
    <property type="evidence" value="ECO:0000318"/>
    <property type="project" value="GO_Central"/>
</dbReference>
<sequence>MASVDLQRLRHMLLTTGAGGGHHQLASAASMPASGPCYAAAVPSQRGHQPYADLFALPLPPPPTTTAAAEQYSEFLAMAAADLAKKGVSPDCAQEMITKKRRRDEQSSMLGAADVLAAHAQQQITDVDSVLLKHARKMWTTLAEQTQSQTRLIVSAVEARAAKRLKAKDEEIERIRSMNWALEERLRNLFMEAQMWRDVAQSHEATANVLRGDLQRALDVQAVHGGGSGHGQEDDAESCCWGENQVPVCPEEEVGTPVVEERHATGAGRCKGCREGAAVVLLLPCRHLCVCAPCAAVAQACPVCGSAKNGSVCVNFS</sequence>
<dbReference type="EnsemblPlants" id="TraesCS7A02G442300.1">
    <property type="protein sequence ID" value="TraesCS7A02G442300.1"/>
    <property type="gene ID" value="TraesCS7A02G442300"/>
</dbReference>
<dbReference type="Pfam" id="PF13920">
    <property type="entry name" value="zf-C3HC4_3"/>
    <property type="match status" value="1"/>
</dbReference>
<dbReference type="CDD" id="cd16649">
    <property type="entry name" value="mRING-HC-C3HC5_CGRF1-like"/>
    <property type="match status" value="1"/>
</dbReference>
<evidence type="ECO:0000313" key="7">
    <source>
        <dbReference type="Proteomes" id="UP000019116"/>
    </source>
</evidence>
<dbReference type="GO" id="GO:0008270">
    <property type="term" value="F:zinc ion binding"/>
    <property type="evidence" value="ECO:0007669"/>
    <property type="project" value="UniProtKB-KW"/>
</dbReference>
<evidence type="ECO:0000256" key="1">
    <source>
        <dbReference type="ARBA" id="ARBA00022723"/>
    </source>
</evidence>
<dbReference type="Gramene" id="TraesCAD_scaffold_023567_01G000100.1">
    <property type="protein sequence ID" value="TraesCAD_scaffold_023567_01G000100.1"/>
    <property type="gene ID" value="TraesCAD_scaffold_023567_01G000100"/>
</dbReference>
<dbReference type="GO" id="GO:0043067">
    <property type="term" value="P:regulation of programmed cell death"/>
    <property type="evidence" value="ECO:0000318"/>
    <property type="project" value="GO_Central"/>
</dbReference>
<reference evidence="6" key="2">
    <citation type="submission" date="2018-10" db="UniProtKB">
        <authorList>
            <consortium name="EnsemblPlants"/>
        </authorList>
    </citation>
    <scope>IDENTIFICATION</scope>
</reference>
<proteinExistence type="predicted"/>
<dbReference type="PANTHER" id="PTHR42647:SF12">
    <property type="entry name" value="BOI-RELATED E3 UBIQUITIN-PROTEIN LIGASE 2-RELATED"/>
    <property type="match status" value="1"/>
</dbReference>
<dbReference type="Gramene" id="TraesLDM7A03G03993220.1">
    <property type="protein sequence ID" value="TraesLDM7A03G03993220.1"/>
    <property type="gene ID" value="TraesLDM7A03G03993220"/>
</dbReference>
<dbReference type="Proteomes" id="UP000019116">
    <property type="component" value="Chromosome 7A"/>
</dbReference>
<gene>
    <name evidence="6" type="primary">LOC123154123</name>
</gene>
<accession>A0A3B6RPT1</accession>
<dbReference type="SMR" id="A0A3B6RPT1"/>
<dbReference type="STRING" id="4565.A0A3B6RPT1"/>
<evidence type="ECO:0000313" key="6">
    <source>
        <dbReference type="EnsemblPlants" id="TraesCS7A02G442300.1"/>
    </source>
</evidence>
<dbReference type="InterPro" id="IPR001841">
    <property type="entry name" value="Znf_RING"/>
</dbReference>
<dbReference type="Gramene" id="TraesPARA_EIv1.0_2331400.1">
    <property type="protein sequence ID" value="TraesPARA_EIv1.0_2331400.1.CDS"/>
    <property type="gene ID" value="TraesPARA_EIv1.0_2331400"/>
</dbReference>
<keyword evidence="2 4" id="KW-0863">Zinc-finger</keyword>
<dbReference type="Gramene" id="TraesLAC7A03G03943590.1">
    <property type="protein sequence ID" value="TraesLAC7A03G03943590.1"/>
    <property type="gene ID" value="TraesLAC7A03G03943590"/>
</dbReference>
<reference evidence="6" key="1">
    <citation type="submission" date="2018-08" db="EMBL/GenBank/DDBJ databases">
        <authorList>
            <person name="Rossello M."/>
        </authorList>
    </citation>
    <scope>NUCLEOTIDE SEQUENCE [LARGE SCALE GENOMIC DNA]</scope>
    <source>
        <strain evidence="6">cv. Chinese Spring</strain>
    </source>
</reference>
<dbReference type="Gramene" id="TraesWEE_scaffold_010778_01G000100.1">
    <property type="protein sequence ID" value="TraesWEE_scaffold_010778_01G000100.1"/>
    <property type="gene ID" value="TraesWEE_scaffold_010778_01G000100"/>
</dbReference>
<dbReference type="KEGG" id="taes:123154123"/>
<dbReference type="Gramene" id="TraesCS7A02G442300.1">
    <property type="protein sequence ID" value="TraesCS7A02G442300.1"/>
    <property type="gene ID" value="TraesCS7A02G442300"/>
</dbReference>
<evidence type="ECO:0000259" key="5">
    <source>
        <dbReference type="PROSITE" id="PS50089"/>
    </source>
</evidence>
<dbReference type="Gramene" id="TraesSTA7A03G03985530.1">
    <property type="protein sequence ID" value="TraesSTA7A03G03985530.1"/>
    <property type="gene ID" value="TraesSTA7A03G03985530"/>
</dbReference>
<dbReference type="InterPro" id="IPR013083">
    <property type="entry name" value="Znf_RING/FYVE/PHD"/>
</dbReference>
<name>A0A3B6RPT1_WHEAT</name>
<evidence type="ECO:0000256" key="2">
    <source>
        <dbReference type="ARBA" id="ARBA00022771"/>
    </source>
</evidence>
<dbReference type="GeneID" id="123154123"/>
<dbReference type="PROSITE" id="PS50089">
    <property type="entry name" value="ZF_RING_2"/>
    <property type="match status" value="1"/>
</dbReference>
<dbReference type="PANTHER" id="PTHR42647">
    <property type="entry name" value="SBP (S-RIBONUCLEASE BINDING PROTEIN) FAMILY PROTEIN"/>
    <property type="match status" value="1"/>
</dbReference>
<dbReference type="OrthoDB" id="1711136at2759"/>
<evidence type="ECO:0000256" key="3">
    <source>
        <dbReference type="ARBA" id="ARBA00022833"/>
    </source>
</evidence>
<evidence type="ECO:0000256" key="4">
    <source>
        <dbReference type="PROSITE-ProRule" id="PRU00175"/>
    </source>
</evidence>
<keyword evidence="7" id="KW-1185">Reference proteome</keyword>
<dbReference type="OMA" id="ATIMNMY"/>
<keyword evidence="1" id="KW-0479">Metal-binding</keyword>
<protein>
    <recommendedName>
        <fullName evidence="5">RING-type domain-containing protein</fullName>
    </recommendedName>
</protein>
<dbReference type="Gramene" id="TraesCS7A03G1071800.1">
    <property type="protein sequence ID" value="TraesCS7A03G1071800.1.CDS"/>
    <property type="gene ID" value="TraesCS7A03G1071800"/>
</dbReference>
<dbReference type="PIRSF" id="PIRSF036836">
    <property type="entry name" value="RNase_bind_SBP1"/>
    <property type="match status" value="1"/>
</dbReference>
<feature type="domain" description="RING-type" evidence="5">
    <location>
        <begin position="270"/>
        <end position="304"/>
    </location>
</feature>